<accession>A0ABN9GL59</accession>
<evidence type="ECO:0008006" key="3">
    <source>
        <dbReference type="Google" id="ProtNLM"/>
    </source>
</evidence>
<protein>
    <recommendedName>
        <fullName evidence="3">Acylphosphatase</fullName>
    </recommendedName>
</protein>
<dbReference type="EMBL" id="CATNWA010018759">
    <property type="protein sequence ID" value="CAI9609293.1"/>
    <property type="molecule type" value="Genomic_DNA"/>
</dbReference>
<dbReference type="Proteomes" id="UP001162483">
    <property type="component" value="Unassembled WGS sequence"/>
</dbReference>
<reference evidence="1" key="1">
    <citation type="submission" date="2023-05" db="EMBL/GenBank/DDBJ databases">
        <authorList>
            <person name="Stuckert A."/>
        </authorList>
    </citation>
    <scope>NUCLEOTIDE SEQUENCE</scope>
</reference>
<proteinExistence type="predicted"/>
<evidence type="ECO:0000313" key="2">
    <source>
        <dbReference type="Proteomes" id="UP001162483"/>
    </source>
</evidence>
<evidence type="ECO:0000313" key="1">
    <source>
        <dbReference type="EMBL" id="CAI9609293.1"/>
    </source>
</evidence>
<comment type="caution">
    <text evidence="1">The sequence shown here is derived from an EMBL/GenBank/DDBJ whole genome shotgun (WGS) entry which is preliminary data.</text>
</comment>
<organism evidence="1 2">
    <name type="scientific">Staurois parvus</name>
    <dbReference type="NCBI Taxonomy" id="386267"/>
    <lineage>
        <taxon>Eukaryota</taxon>
        <taxon>Metazoa</taxon>
        <taxon>Chordata</taxon>
        <taxon>Craniata</taxon>
        <taxon>Vertebrata</taxon>
        <taxon>Euteleostomi</taxon>
        <taxon>Amphibia</taxon>
        <taxon>Batrachia</taxon>
        <taxon>Anura</taxon>
        <taxon>Neobatrachia</taxon>
        <taxon>Ranoidea</taxon>
        <taxon>Ranidae</taxon>
        <taxon>Staurois</taxon>
    </lineage>
</organism>
<feature type="non-terminal residue" evidence="1">
    <location>
        <position position="1"/>
    </location>
</feature>
<name>A0ABN9GL59_9NEOB</name>
<gene>
    <name evidence="1" type="ORF">SPARVUS_LOCUS14232739</name>
</gene>
<sequence length="51" mass="5267">SVQGVAHRAWCTGCGGVAQGVAQCVVYRAWRTGRGAQGVVVCSVQGVVHRV</sequence>
<keyword evidence="2" id="KW-1185">Reference proteome</keyword>